<sequence>MRSGPKRQKVRKDAPIWKKQKEIGAVRYPPHEADSEELAGQHRRFRVTPMGSIGEYARHIPYNSDKKSFMEKTGRSGFEVYQYTYQVPGDDTDYIVLWDYNIGLVRVTPFFKSCKFNKTTPGRVIKANPGLHEVSHSITGGALAAQGYWMPFRAAKAIAATFCYPIRYALTPVFGKDFLDICAYRREEDFTKDFKIENFKIDDQIIRSCAAEARQWR</sequence>
<protein>
    <submittedName>
        <fullName evidence="2">DNA-binding domain of Mlu1-box binding protein MBP1</fullName>
    </submittedName>
</protein>
<dbReference type="OrthoDB" id="5562739at2759"/>
<dbReference type="InterPro" id="IPR003163">
    <property type="entry name" value="Tscrpt_reg_HTH_APSES-type"/>
</dbReference>
<gene>
    <name evidence="2" type="ORF">K402DRAFT_326421</name>
</gene>
<evidence type="ECO:0000259" key="1">
    <source>
        <dbReference type="PROSITE" id="PS51299"/>
    </source>
</evidence>
<dbReference type="EMBL" id="ML977144">
    <property type="protein sequence ID" value="KAF1989843.1"/>
    <property type="molecule type" value="Genomic_DNA"/>
</dbReference>
<dbReference type="Gene3D" id="3.10.260.10">
    <property type="entry name" value="Transcription regulator HTH, APSES-type DNA-binding domain"/>
    <property type="match status" value="1"/>
</dbReference>
<dbReference type="PROSITE" id="PS51299">
    <property type="entry name" value="HTH_APSES"/>
    <property type="match status" value="1"/>
</dbReference>
<dbReference type="GO" id="GO:0003677">
    <property type="term" value="F:DNA binding"/>
    <property type="evidence" value="ECO:0007669"/>
    <property type="project" value="UniProtKB-KW"/>
</dbReference>
<dbReference type="AlphaFoldDB" id="A0A6G1H9D7"/>
<feature type="non-terminal residue" evidence="2">
    <location>
        <position position="217"/>
    </location>
</feature>
<feature type="domain" description="HTH APSES-type" evidence="1">
    <location>
        <begin position="67"/>
        <end position="185"/>
    </location>
</feature>
<dbReference type="InterPro" id="IPR036887">
    <property type="entry name" value="HTH_APSES_sf"/>
</dbReference>
<proteinExistence type="predicted"/>
<dbReference type="GO" id="GO:0000981">
    <property type="term" value="F:DNA-binding transcription factor activity, RNA polymerase II-specific"/>
    <property type="evidence" value="ECO:0007669"/>
    <property type="project" value="UniProtKB-ARBA"/>
</dbReference>
<dbReference type="SUPFAM" id="SSF54616">
    <property type="entry name" value="DNA-binding domain of Mlu1-box binding protein MBP1"/>
    <property type="match status" value="1"/>
</dbReference>
<dbReference type="Proteomes" id="UP000800041">
    <property type="component" value="Unassembled WGS sequence"/>
</dbReference>
<evidence type="ECO:0000313" key="2">
    <source>
        <dbReference type="EMBL" id="KAF1989843.1"/>
    </source>
</evidence>
<keyword evidence="3" id="KW-1185">Reference proteome</keyword>
<organism evidence="2 3">
    <name type="scientific">Aulographum hederae CBS 113979</name>
    <dbReference type="NCBI Taxonomy" id="1176131"/>
    <lineage>
        <taxon>Eukaryota</taxon>
        <taxon>Fungi</taxon>
        <taxon>Dikarya</taxon>
        <taxon>Ascomycota</taxon>
        <taxon>Pezizomycotina</taxon>
        <taxon>Dothideomycetes</taxon>
        <taxon>Pleosporomycetidae</taxon>
        <taxon>Aulographales</taxon>
        <taxon>Aulographaceae</taxon>
    </lineage>
</organism>
<dbReference type="PANTHER" id="PTHR43828">
    <property type="entry name" value="ASPARAGINASE"/>
    <property type="match status" value="1"/>
</dbReference>
<accession>A0A6G1H9D7</accession>
<keyword evidence="2" id="KW-0238">DNA-binding</keyword>
<dbReference type="GO" id="GO:0033309">
    <property type="term" value="C:SBF transcription complex"/>
    <property type="evidence" value="ECO:0007669"/>
    <property type="project" value="TreeGrafter"/>
</dbReference>
<name>A0A6G1H9D7_9PEZI</name>
<evidence type="ECO:0000313" key="3">
    <source>
        <dbReference type="Proteomes" id="UP000800041"/>
    </source>
</evidence>
<dbReference type="InterPro" id="IPR051642">
    <property type="entry name" value="SWI6-like"/>
</dbReference>
<dbReference type="GO" id="GO:0030907">
    <property type="term" value="C:MBF transcription complex"/>
    <property type="evidence" value="ECO:0007669"/>
    <property type="project" value="TreeGrafter"/>
</dbReference>
<reference evidence="2" key="1">
    <citation type="journal article" date="2020" name="Stud. Mycol.">
        <title>101 Dothideomycetes genomes: a test case for predicting lifestyles and emergence of pathogens.</title>
        <authorList>
            <person name="Haridas S."/>
            <person name="Albert R."/>
            <person name="Binder M."/>
            <person name="Bloem J."/>
            <person name="Labutti K."/>
            <person name="Salamov A."/>
            <person name="Andreopoulos B."/>
            <person name="Baker S."/>
            <person name="Barry K."/>
            <person name="Bills G."/>
            <person name="Bluhm B."/>
            <person name="Cannon C."/>
            <person name="Castanera R."/>
            <person name="Culley D."/>
            <person name="Daum C."/>
            <person name="Ezra D."/>
            <person name="Gonzalez J."/>
            <person name="Henrissat B."/>
            <person name="Kuo A."/>
            <person name="Liang C."/>
            <person name="Lipzen A."/>
            <person name="Lutzoni F."/>
            <person name="Magnuson J."/>
            <person name="Mondo S."/>
            <person name="Nolan M."/>
            <person name="Ohm R."/>
            <person name="Pangilinan J."/>
            <person name="Park H.-J."/>
            <person name="Ramirez L."/>
            <person name="Alfaro M."/>
            <person name="Sun H."/>
            <person name="Tritt A."/>
            <person name="Yoshinaga Y."/>
            <person name="Zwiers L.-H."/>
            <person name="Turgeon B."/>
            <person name="Goodwin S."/>
            <person name="Spatafora J."/>
            <person name="Crous P."/>
            <person name="Grigoriev I."/>
        </authorList>
    </citation>
    <scope>NUCLEOTIDE SEQUENCE</scope>
    <source>
        <strain evidence="2">CBS 113979</strain>
    </source>
</reference>
<dbReference type="PANTHER" id="PTHR43828:SF5">
    <property type="entry name" value="TRANSCRIPTIONAL REPRESSOR XBP1"/>
    <property type="match status" value="1"/>
</dbReference>